<evidence type="ECO:0000313" key="3">
    <source>
        <dbReference type="Proteomes" id="UP001244490"/>
    </source>
</evidence>
<dbReference type="Proteomes" id="UP001244490">
    <property type="component" value="Unassembled WGS sequence"/>
</dbReference>
<keyword evidence="1" id="KW-0812">Transmembrane</keyword>
<feature type="transmembrane region" description="Helical" evidence="1">
    <location>
        <begin position="6"/>
        <end position="26"/>
    </location>
</feature>
<proteinExistence type="predicted"/>
<dbReference type="AlphaFoldDB" id="A0AAW8AIH6"/>
<evidence type="ECO:0000256" key="1">
    <source>
        <dbReference type="SAM" id="Phobius"/>
    </source>
</evidence>
<sequence length="84" mass="9455">MRYGLGALILVILAFVLGGAWLWILWPAVSLALIKADYFVLGASGFQKRTDGRLTPAARWLYAPYLAAAWINSRLWTRKHPQPD</sequence>
<feature type="non-terminal residue" evidence="2">
    <location>
        <position position="84"/>
    </location>
</feature>
<organism evidence="2 3">
    <name type="scientific">Klebsiella pneumoniae</name>
    <dbReference type="NCBI Taxonomy" id="573"/>
    <lineage>
        <taxon>Bacteria</taxon>
        <taxon>Pseudomonadati</taxon>
        <taxon>Pseudomonadota</taxon>
        <taxon>Gammaproteobacteria</taxon>
        <taxon>Enterobacterales</taxon>
        <taxon>Enterobacteriaceae</taxon>
        <taxon>Klebsiella/Raoultella group</taxon>
        <taxon>Klebsiella</taxon>
        <taxon>Klebsiella pneumoniae complex</taxon>
    </lineage>
</organism>
<gene>
    <name evidence="2" type="ORF">Q6294_29485</name>
</gene>
<reference evidence="2" key="1">
    <citation type="submission" date="2023-07" db="EMBL/GenBank/DDBJ databases">
        <authorList>
            <person name="Peng Z."/>
        </authorList>
    </citation>
    <scope>NUCLEOTIDE SEQUENCE</scope>
    <source>
        <strain evidence="2">KP219</strain>
    </source>
</reference>
<accession>A0AAW8AIH6</accession>
<comment type="caution">
    <text evidence="2">The sequence shown here is derived from an EMBL/GenBank/DDBJ whole genome shotgun (WGS) entry which is preliminary data.</text>
</comment>
<keyword evidence="1" id="KW-0472">Membrane</keyword>
<name>A0AAW8AIH6_KLEPN</name>
<keyword evidence="1" id="KW-1133">Transmembrane helix</keyword>
<dbReference type="EMBL" id="JAUUIA010000290">
    <property type="protein sequence ID" value="MDP0971077.1"/>
    <property type="molecule type" value="Genomic_DNA"/>
</dbReference>
<protein>
    <submittedName>
        <fullName evidence="2">Uncharacterized protein</fullName>
    </submittedName>
</protein>
<evidence type="ECO:0000313" key="2">
    <source>
        <dbReference type="EMBL" id="MDP0971077.1"/>
    </source>
</evidence>